<evidence type="ECO:0000313" key="1">
    <source>
        <dbReference type="EMBL" id="AIL32396.1"/>
    </source>
</evidence>
<dbReference type="InterPro" id="IPR027417">
    <property type="entry name" value="P-loop_NTPase"/>
</dbReference>
<dbReference type="AlphaFoldDB" id="A0A077DE31"/>
<dbReference type="RefSeq" id="WP_038498947.1">
    <property type="nucleotide sequence ID" value="NZ_AFWK01000027.1"/>
</dbReference>
<dbReference type="eggNOG" id="COG1106">
    <property type="taxonomic scope" value="Bacteria"/>
</dbReference>
<keyword evidence="2" id="KW-1185">Reference proteome</keyword>
<evidence type="ECO:0008006" key="3">
    <source>
        <dbReference type="Google" id="ProtNLM"/>
    </source>
</evidence>
<dbReference type="EMBL" id="CP009238">
    <property type="protein sequence ID" value="AIL32396.1"/>
    <property type="molecule type" value="Genomic_DNA"/>
</dbReference>
<sequence>MLITKFFADNLYSFDNAELDLTIQREPKRSIIDAEYLEERPKFRFKRVCILSGANATGKTNLGRLMHSVQHFVVSHEIEPMATYLKKIVSDASKKASVQLEYVTPIDNKLHLLEIILLPENTSKALLIKYRAILIPKNATAQASRKKLLSIDSTDVSSKQNKIYIEANPQQDDITYLSKVIEIWNQNKSDTALFGWRYYLSHTINKQEIQKSDIKINVLQNILTTFDSSIEEVTEIFTKQGKDKEPTGFLIKFSNSHQVILDIAGEMTNGSMERLSKGTYEAIHVANFVSRVFSDRDYIQSKNNTISLTYYLDESMAFSHTELEIAVVNLIVQKLPRFAQFFYTTHNHDILEMAYPTHTYAFLAKKRDGKTHFIQPEHLFKRNDRQLINYVKNNVFHTLPKTTGIDKLLDY</sequence>
<evidence type="ECO:0000313" key="2">
    <source>
        <dbReference type="Proteomes" id="UP000028945"/>
    </source>
</evidence>
<reference evidence="1 2" key="1">
    <citation type="journal article" date="2014" name="BMC Genomics">
        <title>A genomic perspective on a new bacterial genus and species from the Alcaligenaceae family, Basilea psittacipulmonis.</title>
        <authorList>
            <person name="Whiteson K.L."/>
            <person name="Hernandez D."/>
            <person name="Lazarevic V."/>
            <person name="Gaia N."/>
            <person name="Farinelli L."/>
            <person name="Francois P."/>
            <person name="Pilo P."/>
            <person name="Frey J."/>
            <person name="Schrenzel J."/>
        </authorList>
    </citation>
    <scope>NUCLEOTIDE SEQUENCE [LARGE SCALE GENOMIC DNA]</scope>
    <source>
        <strain evidence="1 2">DSM 24701</strain>
    </source>
</reference>
<dbReference type="Gene3D" id="3.40.50.300">
    <property type="entry name" value="P-loop containing nucleotide triphosphate hydrolases"/>
    <property type="match status" value="1"/>
</dbReference>
<organism evidence="1 2">
    <name type="scientific">Basilea psittacipulmonis DSM 24701</name>
    <dbReference type="NCBI Taxonomy" id="1072685"/>
    <lineage>
        <taxon>Bacteria</taxon>
        <taxon>Pseudomonadati</taxon>
        <taxon>Pseudomonadota</taxon>
        <taxon>Betaproteobacteria</taxon>
        <taxon>Burkholderiales</taxon>
        <taxon>Alcaligenaceae</taxon>
        <taxon>Basilea</taxon>
    </lineage>
</organism>
<dbReference type="KEGG" id="bpsi:IX83_02880"/>
<dbReference type="OrthoDB" id="8610837at2"/>
<gene>
    <name evidence="1" type="ORF">IX83_02880</name>
</gene>
<name>A0A077DE31_9BURK</name>
<proteinExistence type="predicted"/>
<dbReference type="Proteomes" id="UP000028945">
    <property type="component" value="Chromosome"/>
</dbReference>
<dbReference type="SUPFAM" id="SSF52540">
    <property type="entry name" value="P-loop containing nucleoside triphosphate hydrolases"/>
    <property type="match status" value="1"/>
</dbReference>
<protein>
    <recommendedName>
        <fullName evidence="3">ATPase AAA-type core domain-containing protein</fullName>
    </recommendedName>
</protein>
<dbReference type="HOGENOM" id="CLU_668448_0_0_4"/>
<accession>A0A077DE31</accession>